<dbReference type="InterPro" id="IPR044855">
    <property type="entry name" value="CoA-Trfase_III_dom3_sf"/>
</dbReference>
<dbReference type="InterPro" id="IPR023606">
    <property type="entry name" value="CoA-Trfase_III_dom_1_sf"/>
</dbReference>
<evidence type="ECO:0000313" key="4">
    <source>
        <dbReference type="Proteomes" id="UP001153620"/>
    </source>
</evidence>
<dbReference type="Gene3D" id="3.30.1540.10">
    <property type="entry name" value="formyl-coa transferase, domain 3"/>
    <property type="match status" value="1"/>
</dbReference>
<protein>
    <recommendedName>
        <fullName evidence="5">Alpha-methylacyl-CoA racemase</fullName>
    </recommendedName>
</protein>
<sequence length="383" mass="41700">MALKGLKVIEMAGLAPVPMCGMILADFGAQVTRIDKTLNSNLDVLQGGKRTIALNLKKSKATEIVRKICKVSDVIIEPFRPGVMEKLGLGPEVLIKDNPRLIYARLTGYGADGRGLYGNRAGHDINYIATSGVLSMFGRKGKNPQAPVNFAADFAGGGLLCAFGICTALLERERSGKGQVVDSAMVEGSAYVASWMFRSRELPVWGNSRGENVLDGAAHFYETYETKDGKFMAVGALESQFYALLLEGLGLTEDQAPHFGNFEESKKLFTNIFKSKTQAEWCEIFDGVDACVTPVVDWQDAPNHPHNKDRGVFRQKTDESDPAVPNPAPKLSRTPATSQYGVGVDCDYVEVAVEVMKEIGVGKEEMKGLIDERVLILDGRSKL</sequence>
<feature type="compositionally biased region" description="Basic and acidic residues" evidence="2">
    <location>
        <begin position="306"/>
        <end position="319"/>
    </location>
</feature>
<gene>
    <name evidence="3" type="ORF">CHIRRI_LOCUS13476</name>
</gene>
<dbReference type="OrthoDB" id="16747at2759"/>
<dbReference type="PANTHER" id="PTHR48228:SF5">
    <property type="entry name" value="ALPHA-METHYLACYL-COA RACEMASE"/>
    <property type="match status" value="1"/>
</dbReference>
<dbReference type="GO" id="GO:0008111">
    <property type="term" value="F:alpha-methylacyl-CoA racemase activity"/>
    <property type="evidence" value="ECO:0007669"/>
    <property type="project" value="TreeGrafter"/>
</dbReference>
<name>A0A9N9S5A1_9DIPT</name>
<dbReference type="Gene3D" id="3.40.50.10540">
    <property type="entry name" value="Crotonobetainyl-coa:carnitine coa-transferase, domain 1"/>
    <property type="match status" value="1"/>
</dbReference>
<accession>A0A9N9S5A1</accession>
<reference evidence="3" key="2">
    <citation type="submission" date="2022-10" db="EMBL/GenBank/DDBJ databases">
        <authorList>
            <consortium name="ENA_rothamsted_submissions"/>
            <consortium name="culmorum"/>
            <person name="King R."/>
        </authorList>
    </citation>
    <scope>NUCLEOTIDE SEQUENCE</scope>
</reference>
<feature type="region of interest" description="Disordered" evidence="2">
    <location>
        <begin position="301"/>
        <end position="336"/>
    </location>
</feature>
<organism evidence="3 4">
    <name type="scientific">Chironomus riparius</name>
    <dbReference type="NCBI Taxonomy" id="315576"/>
    <lineage>
        <taxon>Eukaryota</taxon>
        <taxon>Metazoa</taxon>
        <taxon>Ecdysozoa</taxon>
        <taxon>Arthropoda</taxon>
        <taxon>Hexapoda</taxon>
        <taxon>Insecta</taxon>
        <taxon>Pterygota</taxon>
        <taxon>Neoptera</taxon>
        <taxon>Endopterygota</taxon>
        <taxon>Diptera</taxon>
        <taxon>Nematocera</taxon>
        <taxon>Chironomoidea</taxon>
        <taxon>Chironomidae</taxon>
        <taxon>Chironominae</taxon>
        <taxon>Chironomus</taxon>
    </lineage>
</organism>
<dbReference type="SUPFAM" id="SSF89796">
    <property type="entry name" value="CoA-transferase family III (CaiB/BaiF)"/>
    <property type="match status" value="1"/>
</dbReference>
<dbReference type="InterPro" id="IPR003673">
    <property type="entry name" value="CoA-Trfase_fam_III"/>
</dbReference>
<keyword evidence="4" id="KW-1185">Reference proteome</keyword>
<dbReference type="EMBL" id="OU895880">
    <property type="protein sequence ID" value="CAG9810663.1"/>
    <property type="molecule type" value="Genomic_DNA"/>
</dbReference>
<evidence type="ECO:0000313" key="3">
    <source>
        <dbReference type="EMBL" id="CAG9810663.1"/>
    </source>
</evidence>
<proteinExistence type="inferred from homology"/>
<dbReference type="Pfam" id="PF02515">
    <property type="entry name" value="CoA_transf_3"/>
    <property type="match status" value="1"/>
</dbReference>
<dbReference type="PANTHER" id="PTHR48228">
    <property type="entry name" value="SUCCINYL-COA--D-CITRAMALATE COA-TRANSFERASE"/>
    <property type="match status" value="1"/>
</dbReference>
<evidence type="ECO:0000256" key="1">
    <source>
        <dbReference type="ARBA" id="ARBA00008383"/>
    </source>
</evidence>
<dbReference type="GO" id="GO:0005739">
    <property type="term" value="C:mitochondrion"/>
    <property type="evidence" value="ECO:0007669"/>
    <property type="project" value="TreeGrafter"/>
</dbReference>
<reference evidence="3" key="1">
    <citation type="submission" date="2022-01" db="EMBL/GenBank/DDBJ databases">
        <authorList>
            <person name="King R."/>
        </authorList>
    </citation>
    <scope>NUCLEOTIDE SEQUENCE</scope>
</reference>
<dbReference type="Proteomes" id="UP001153620">
    <property type="component" value="Chromosome 4"/>
</dbReference>
<dbReference type="InterPro" id="IPR050509">
    <property type="entry name" value="CoA-transferase_III"/>
</dbReference>
<evidence type="ECO:0008006" key="5">
    <source>
        <dbReference type="Google" id="ProtNLM"/>
    </source>
</evidence>
<evidence type="ECO:0000256" key="2">
    <source>
        <dbReference type="SAM" id="MobiDB-lite"/>
    </source>
</evidence>
<dbReference type="GO" id="GO:0008206">
    <property type="term" value="P:bile acid metabolic process"/>
    <property type="evidence" value="ECO:0007669"/>
    <property type="project" value="TreeGrafter"/>
</dbReference>
<comment type="similarity">
    <text evidence="1">Belongs to the CoA-transferase III family.</text>
</comment>
<dbReference type="AlphaFoldDB" id="A0A9N9S5A1"/>